<accession>A0ABQ0G999</accession>
<dbReference type="Proteomes" id="UP001628179">
    <property type="component" value="Unassembled WGS sequence"/>
</dbReference>
<dbReference type="RefSeq" id="XP_070915965.1">
    <property type="nucleotide sequence ID" value="XM_071059864.1"/>
</dbReference>
<evidence type="ECO:0000313" key="2">
    <source>
        <dbReference type="Proteomes" id="UP001628179"/>
    </source>
</evidence>
<sequence length="198" mass="22324">MFGFARRLLRRFRLKQEAPSAGQGFERPPTVSWLLAHRDECSGKRAQTKGATPAASLYRMYEYLVLGHITGLRTEIEYFFNQPSWAVSAIPDPVDPDPERYAILAVLPYYLVTAFNRLIERGLPRGSPAIIAGAAAEEELRGREVVLEQEPSWAAKGPALSNALTIRDRSNKEPEEGTRSKRFLNMNIIVEEPHILFV</sequence>
<reference evidence="1 2" key="1">
    <citation type="submission" date="2024-09" db="EMBL/GenBank/DDBJ databases">
        <title>Itraconazole resistance in Madurella fahalii resulting from another homologue of gene encoding cytochrome P450 14-alpha sterol demethylase (CYP51).</title>
        <authorList>
            <person name="Yoshioka I."/>
            <person name="Fahal A.H."/>
            <person name="Kaneko S."/>
            <person name="Yaguchi T."/>
        </authorList>
    </citation>
    <scope>NUCLEOTIDE SEQUENCE [LARGE SCALE GENOMIC DNA]</scope>
    <source>
        <strain evidence="1 2">IFM 68171</strain>
    </source>
</reference>
<dbReference type="GeneID" id="98175187"/>
<comment type="caution">
    <text evidence="1">The sequence shown here is derived from an EMBL/GenBank/DDBJ whole genome shotgun (WGS) entry which is preliminary data.</text>
</comment>
<gene>
    <name evidence="1" type="ORF">MFIFM68171_04444</name>
</gene>
<organism evidence="1 2">
    <name type="scientific">Madurella fahalii</name>
    <dbReference type="NCBI Taxonomy" id="1157608"/>
    <lineage>
        <taxon>Eukaryota</taxon>
        <taxon>Fungi</taxon>
        <taxon>Dikarya</taxon>
        <taxon>Ascomycota</taxon>
        <taxon>Pezizomycotina</taxon>
        <taxon>Sordariomycetes</taxon>
        <taxon>Sordariomycetidae</taxon>
        <taxon>Sordariales</taxon>
        <taxon>Sordariales incertae sedis</taxon>
        <taxon>Madurella</taxon>
    </lineage>
</organism>
<keyword evidence="2" id="KW-1185">Reference proteome</keyword>
<name>A0ABQ0G999_9PEZI</name>
<proteinExistence type="predicted"/>
<evidence type="ECO:0000313" key="1">
    <source>
        <dbReference type="EMBL" id="GAB1314234.1"/>
    </source>
</evidence>
<dbReference type="EMBL" id="BAAFSV010000002">
    <property type="protein sequence ID" value="GAB1314234.1"/>
    <property type="molecule type" value="Genomic_DNA"/>
</dbReference>
<protein>
    <submittedName>
        <fullName evidence="1">Uncharacterized protein</fullName>
    </submittedName>
</protein>